<dbReference type="Pfam" id="PF00939">
    <property type="entry name" value="Na_sulph_symp"/>
    <property type="match status" value="1"/>
</dbReference>
<proteinExistence type="inferred from homology"/>
<dbReference type="NCBIfam" id="TIGR00785">
    <property type="entry name" value="dass"/>
    <property type="match status" value="1"/>
</dbReference>
<dbReference type="Proteomes" id="UP001330434">
    <property type="component" value="Chromosome"/>
</dbReference>
<protein>
    <submittedName>
        <fullName evidence="7">ArsB/NhaD superfamily anion permease</fullName>
    </submittedName>
</protein>
<evidence type="ECO:0000313" key="7">
    <source>
        <dbReference type="EMBL" id="WVX66699.1"/>
    </source>
</evidence>
<feature type="transmembrane region" description="Helical" evidence="6">
    <location>
        <begin position="43"/>
        <end position="58"/>
    </location>
</feature>
<comment type="similarity">
    <text evidence="2">Belongs to the SLC13A/DASS transporter (TC 2.A.47) family. DIT1 subfamily.</text>
</comment>
<name>A0ABZ2C2M7_9PROT</name>
<keyword evidence="8" id="KW-1185">Reference proteome</keyword>
<dbReference type="EMBL" id="CP133270">
    <property type="protein sequence ID" value="WVX66699.1"/>
    <property type="molecule type" value="Genomic_DNA"/>
</dbReference>
<feature type="transmembrane region" description="Helical" evidence="6">
    <location>
        <begin position="64"/>
        <end position="85"/>
    </location>
</feature>
<comment type="subcellular location">
    <subcellularLocation>
        <location evidence="1">Membrane</location>
        <topology evidence="1">Multi-pass membrane protein</topology>
    </subcellularLocation>
</comment>
<keyword evidence="3 6" id="KW-0812">Transmembrane</keyword>
<evidence type="ECO:0000256" key="2">
    <source>
        <dbReference type="ARBA" id="ARBA00007349"/>
    </source>
</evidence>
<evidence type="ECO:0000256" key="6">
    <source>
        <dbReference type="SAM" id="Phobius"/>
    </source>
</evidence>
<evidence type="ECO:0000256" key="3">
    <source>
        <dbReference type="ARBA" id="ARBA00022692"/>
    </source>
</evidence>
<dbReference type="InterPro" id="IPR001898">
    <property type="entry name" value="SLC13A/DASS"/>
</dbReference>
<keyword evidence="4 6" id="KW-1133">Transmembrane helix</keyword>
<sequence length="244" mass="27486">MHLSLLPYVIYKIYPPHIKKSPDAVIHAQDKLKEMGDLKSEEWIMLVTFLMALLFWMFSESWGIEATTTAIFGISILLFTGVLDWKDVIKEHSAWETMLWFAPLLMMATFLTKFGMMSWFSDQMQASVSGFHWGQAFIILSLVYFYSHYGFASITARVTALYSAFLVTMIALGTPPMLAAMSLAILSNLAGTLTHFGTGSAPIFFGAGYVSVGDWWRLSFILSLLGLTVWGIVGGIWWKVLGYW</sequence>
<accession>A0ABZ2C2M7</accession>
<feature type="transmembrane region" description="Helical" evidence="6">
    <location>
        <begin position="219"/>
        <end position="238"/>
    </location>
</feature>
<dbReference type="InterPro" id="IPR030676">
    <property type="entry name" value="CitT-rel"/>
</dbReference>
<keyword evidence="5 6" id="KW-0472">Membrane</keyword>
<feature type="transmembrane region" description="Helical" evidence="6">
    <location>
        <begin position="164"/>
        <end position="186"/>
    </location>
</feature>
<gene>
    <name evidence="7" type="ORF">Bealeia1_00883</name>
</gene>
<evidence type="ECO:0000313" key="8">
    <source>
        <dbReference type="Proteomes" id="UP001330434"/>
    </source>
</evidence>
<organism evidence="7 8">
    <name type="scientific">Candidatus Bealeia paramacronuclearis</name>
    <dbReference type="NCBI Taxonomy" id="1921001"/>
    <lineage>
        <taxon>Bacteria</taxon>
        <taxon>Pseudomonadati</taxon>
        <taxon>Pseudomonadota</taxon>
        <taxon>Alphaproteobacteria</taxon>
        <taxon>Holosporales</taxon>
        <taxon>Holosporaceae</taxon>
        <taxon>Candidatus Bealeia</taxon>
    </lineage>
</organism>
<evidence type="ECO:0000256" key="5">
    <source>
        <dbReference type="ARBA" id="ARBA00023136"/>
    </source>
</evidence>
<feature type="transmembrane region" description="Helical" evidence="6">
    <location>
        <begin position="132"/>
        <end position="152"/>
    </location>
</feature>
<evidence type="ECO:0000256" key="1">
    <source>
        <dbReference type="ARBA" id="ARBA00004141"/>
    </source>
</evidence>
<feature type="transmembrane region" description="Helical" evidence="6">
    <location>
        <begin position="97"/>
        <end position="120"/>
    </location>
</feature>
<reference evidence="7 8" key="1">
    <citation type="journal article" date="2024" name="Environ. Microbiol.">
        <title>Novel evolutionary insights on the interactions of the Holosporales (Alphaproteobacteria) with eukaryotic hosts from comparative genomics.</title>
        <authorList>
            <person name="Giovannini M."/>
            <person name="Petroni G."/>
            <person name="Castelli M."/>
        </authorList>
    </citation>
    <scope>NUCLEOTIDE SEQUENCE [LARGE SCALE GENOMIC DNA]</scope>
    <source>
        <strain evidence="7 8">US_Bl 15I1</strain>
    </source>
</reference>
<evidence type="ECO:0000256" key="4">
    <source>
        <dbReference type="ARBA" id="ARBA00022989"/>
    </source>
</evidence>
<dbReference type="PANTHER" id="PTHR42826">
    <property type="entry name" value="DICARBOXYLATE TRANSPORTER 2.1, CHLOROPLASTIC"/>
    <property type="match status" value="1"/>
</dbReference>
<feature type="transmembrane region" description="Helical" evidence="6">
    <location>
        <begin position="192"/>
        <end position="212"/>
    </location>
</feature>